<organism evidence="1 2">
    <name type="scientific">Candidatus Curtissbacteria bacterium GW2011_GWC1_44_33</name>
    <dbReference type="NCBI Taxonomy" id="1618413"/>
    <lineage>
        <taxon>Bacteria</taxon>
        <taxon>Candidatus Curtissiibacteriota</taxon>
    </lineage>
</organism>
<name>A0A0G1LDS3_9BACT</name>
<sequence>ERDCRSPTGCFLGAGKIGIRVRMGVKTVHPIKNVGMGLKHSLPKKSRIECFFGVASGKIQSRGKKKEIVRLGLQLLGKDSEVFSVAFRRNFPSPFLFVIGFVADDDVPVGHRPIKGTQKVYPAIYFIRTRFLPSGI</sequence>
<evidence type="ECO:0000313" key="1">
    <source>
        <dbReference type="EMBL" id="KKT66862.1"/>
    </source>
</evidence>
<protein>
    <submittedName>
        <fullName evidence="1">Uncharacterized protein</fullName>
    </submittedName>
</protein>
<reference evidence="1 2" key="1">
    <citation type="journal article" date="2015" name="Nature">
        <title>rRNA introns, odd ribosomes, and small enigmatic genomes across a large radiation of phyla.</title>
        <authorList>
            <person name="Brown C.T."/>
            <person name="Hug L.A."/>
            <person name="Thomas B.C."/>
            <person name="Sharon I."/>
            <person name="Castelle C.J."/>
            <person name="Singh A."/>
            <person name="Wilkins M.J."/>
            <person name="Williams K.H."/>
            <person name="Banfield J.F."/>
        </authorList>
    </citation>
    <scope>NUCLEOTIDE SEQUENCE [LARGE SCALE GENOMIC DNA]</scope>
</reference>
<accession>A0A0G1LDS3</accession>
<comment type="caution">
    <text evidence="1">The sequence shown here is derived from an EMBL/GenBank/DDBJ whole genome shotgun (WGS) entry which is preliminary data.</text>
</comment>
<gene>
    <name evidence="1" type="ORF">UW61_C0020G0001</name>
</gene>
<proteinExistence type="predicted"/>
<dbReference type="Proteomes" id="UP000033901">
    <property type="component" value="Unassembled WGS sequence"/>
</dbReference>
<dbReference type="AlphaFoldDB" id="A0A0G1LDS3"/>
<evidence type="ECO:0000313" key="2">
    <source>
        <dbReference type="Proteomes" id="UP000033901"/>
    </source>
</evidence>
<feature type="non-terminal residue" evidence="1">
    <location>
        <position position="1"/>
    </location>
</feature>
<dbReference type="EMBL" id="LCIZ01000020">
    <property type="protein sequence ID" value="KKT66862.1"/>
    <property type="molecule type" value="Genomic_DNA"/>
</dbReference>